<keyword evidence="1" id="KW-0732">Signal</keyword>
<organism evidence="2 3">
    <name type="scientific">Roseateles asaccharophilus</name>
    <dbReference type="NCBI Taxonomy" id="582607"/>
    <lineage>
        <taxon>Bacteria</taxon>
        <taxon>Pseudomonadati</taxon>
        <taxon>Pseudomonadota</taxon>
        <taxon>Betaproteobacteria</taxon>
        <taxon>Burkholderiales</taxon>
        <taxon>Sphaerotilaceae</taxon>
        <taxon>Roseateles</taxon>
    </lineage>
</organism>
<keyword evidence="3" id="KW-1185">Reference proteome</keyword>
<protein>
    <submittedName>
        <fullName evidence="2">Uncharacterized protein</fullName>
    </submittedName>
</protein>
<evidence type="ECO:0000256" key="1">
    <source>
        <dbReference type="SAM" id="SignalP"/>
    </source>
</evidence>
<evidence type="ECO:0000313" key="3">
    <source>
        <dbReference type="Proteomes" id="UP001180825"/>
    </source>
</evidence>
<sequence length="109" mass="12014">MKRILLTALVLLAHAGAHAEEFYGIPVHPDAAKKEVADVKEIPVATMRYVSNVKPQDMRAYYKARLPATAKVDDSGGSVMFMYKVGDKNKAVTIQNYFGRADVTVVSEK</sequence>
<feature type="signal peptide" evidence="1">
    <location>
        <begin position="1"/>
        <end position="19"/>
    </location>
</feature>
<name>A0ABU2AEV4_9BURK</name>
<feature type="chain" id="PRO_5045999899" evidence="1">
    <location>
        <begin position="20"/>
        <end position="109"/>
    </location>
</feature>
<proteinExistence type="predicted"/>
<comment type="caution">
    <text evidence="2">The sequence shown here is derived from an EMBL/GenBank/DDBJ whole genome shotgun (WGS) entry which is preliminary data.</text>
</comment>
<accession>A0ABU2AEV4</accession>
<evidence type="ECO:0000313" key="2">
    <source>
        <dbReference type="EMBL" id="MDR7335746.1"/>
    </source>
</evidence>
<gene>
    <name evidence="2" type="ORF">J2X21_004913</name>
</gene>
<reference evidence="2 3" key="1">
    <citation type="submission" date="2023-07" db="EMBL/GenBank/DDBJ databases">
        <title>Sorghum-associated microbial communities from plants grown in Nebraska, USA.</title>
        <authorList>
            <person name="Schachtman D."/>
        </authorList>
    </citation>
    <scope>NUCLEOTIDE SEQUENCE [LARGE SCALE GENOMIC DNA]</scope>
    <source>
        <strain evidence="2 3">BE316</strain>
    </source>
</reference>
<dbReference type="EMBL" id="JAVDXV010000011">
    <property type="protein sequence ID" value="MDR7335746.1"/>
    <property type="molecule type" value="Genomic_DNA"/>
</dbReference>
<dbReference type="Proteomes" id="UP001180825">
    <property type="component" value="Unassembled WGS sequence"/>
</dbReference>
<dbReference type="RefSeq" id="WP_310332749.1">
    <property type="nucleotide sequence ID" value="NZ_JAVDXV010000011.1"/>
</dbReference>